<keyword evidence="3" id="KW-1185">Reference proteome</keyword>
<reference evidence="2 3" key="1">
    <citation type="submission" date="2017-08" db="EMBL/GenBank/DDBJ databases">
        <authorList>
            <person name="de Groot N.N."/>
        </authorList>
    </citation>
    <scope>NUCLEOTIDE SEQUENCE [LARGE SCALE GENOMIC DNA]</scope>
    <source>
        <strain evidence="2 3">JC85</strain>
    </source>
</reference>
<feature type="signal peptide" evidence="1">
    <location>
        <begin position="1"/>
        <end position="25"/>
    </location>
</feature>
<feature type="chain" id="PRO_5013103483" description="Transmembrane protein" evidence="1">
    <location>
        <begin position="26"/>
        <end position="395"/>
    </location>
</feature>
<evidence type="ECO:0000313" key="3">
    <source>
        <dbReference type="Proteomes" id="UP000219167"/>
    </source>
</evidence>
<evidence type="ECO:0000313" key="2">
    <source>
        <dbReference type="EMBL" id="SOC39654.1"/>
    </source>
</evidence>
<sequence>MLYNRTLRKMFASVALAAIASPAFALDGADLVAKLNAANSASGITVTYGNIAVDGDTLTLQAAKVTPTGGKALEIGDITLEGVGEDGDGGYTVETVSFPDINKTEGDTTIVASDIQLGGLTIPAKADGKTLDTMLFYETASTGPIMVTNKGKEVFSTSGIAGRVERRANDAGMDFDGSVSNIKADLTTIQDPKGKDTIEKLGLQTIEGKIDMKGSWELGSGLFSVDEYAFDFNDVGRLNLAFAISGYTLDFMNTMREAVETAQANPNKEEANNALGMSMLGMLQQLTFNSAEISFNDASLTKKVLDVVGAEQGVSGDQMAQSLKGLVPLMIAQLNMPELQNQISQAVNTYLDDPKSLKITAAPANPVPFPMIMGAAMGAPNTIPQVLGVTVTANE</sequence>
<proteinExistence type="predicted"/>
<evidence type="ECO:0000256" key="1">
    <source>
        <dbReference type="SAM" id="SignalP"/>
    </source>
</evidence>
<dbReference type="Proteomes" id="UP000219167">
    <property type="component" value="Unassembled WGS sequence"/>
</dbReference>
<keyword evidence="1" id="KW-0732">Signal</keyword>
<protein>
    <recommendedName>
        <fullName evidence="4">Transmembrane protein</fullName>
    </recommendedName>
</protein>
<evidence type="ECO:0008006" key="4">
    <source>
        <dbReference type="Google" id="ProtNLM"/>
    </source>
</evidence>
<dbReference type="RefSeq" id="WP_097139019.1">
    <property type="nucleotide sequence ID" value="NZ_OBQD01000006.1"/>
</dbReference>
<name>A0A285UCK7_9HYPH</name>
<dbReference type="EMBL" id="OBQD01000006">
    <property type="protein sequence ID" value="SOC39654.1"/>
    <property type="molecule type" value="Genomic_DNA"/>
</dbReference>
<dbReference type="OrthoDB" id="7824623at2"/>
<gene>
    <name evidence="2" type="ORF">SAMN05892877_106126</name>
</gene>
<dbReference type="AlphaFoldDB" id="A0A285UCK7"/>
<accession>A0A285UCK7</accession>
<organism evidence="2 3">
    <name type="scientific">Rhizobium subbaraonis</name>
    <dbReference type="NCBI Taxonomy" id="908946"/>
    <lineage>
        <taxon>Bacteria</taxon>
        <taxon>Pseudomonadati</taxon>
        <taxon>Pseudomonadota</taxon>
        <taxon>Alphaproteobacteria</taxon>
        <taxon>Hyphomicrobiales</taxon>
        <taxon>Rhizobiaceae</taxon>
        <taxon>Rhizobium/Agrobacterium group</taxon>
        <taxon>Rhizobium</taxon>
    </lineage>
</organism>